<gene>
    <name evidence="6" type="primary">xseB</name>
    <name evidence="8" type="ORF">GCM10022279_00070</name>
</gene>
<evidence type="ECO:0000256" key="6">
    <source>
        <dbReference type="HAMAP-Rule" id="MF_00337"/>
    </source>
</evidence>
<feature type="compositionally biased region" description="Polar residues" evidence="7">
    <location>
        <begin position="1"/>
        <end position="11"/>
    </location>
</feature>
<evidence type="ECO:0000256" key="2">
    <source>
        <dbReference type="ARBA" id="ARBA00022490"/>
    </source>
</evidence>
<dbReference type="PANTHER" id="PTHR34137:SF1">
    <property type="entry name" value="EXODEOXYRIBONUCLEASE 7 SMALL SUBUNIT"/>
    <property type="match status" value="1"/>
</dbReference>
<name>A0ABP7QFQ8_9BURK</name>
<sequence>MPKAAASSTRTAPADNLAPEPASYEAAVQELEALIARVESGQLPLEQMLAGYQRGAQLLAFCRARLQAVQDQVKVLDEGGLQPWTAQ</sequence>
<comment type="similarity">
    <text evidence="1 6">Belongs to the XseB family.</text>
</comment>
<dbReference type="EC" id="3.1.11.6" evidence="6"/>
<evidence type="ECO:0000256" key="4">
    <source>
        <dbReference type="ARBA" id="ARBA00022801"/>
    </source>
</evidence>
<proteinExistence type="inferred from homology"/>
<dbReference type="RefSeq" id="WP_103044713.1">
    <property type="nucleotide sequence ID" value="NZ_BAABBP010000001.1"/>
</dbReference>
<dbReference type="NCBIfam" id="TIGR01280">
    <property type="entry name" value="xseB"/>
    <property type="match status" value="1"/>
</dbReference>
<evidence type="ECO:0000256" key="1">
    <source>
        <dbReference type="ARBA" id="ARBA00009998"/>
    </source>
</evidence>
<dbReference type="InterPro" id="IPR003761">
    <property type="entry name" value="Exonuc_VII_S"/>
</dbReference>
<dbReference type="Proteomes" id="UP001501627">
    <property type="component" value="Unassembled WGS sequence"/>
</dbReference>
<keyword evidence="5 6" id="KW-0269">Exonuclease</keyword>
<dbReference type="InterPro" id="IPR037004">
    <property type="entry name" value="Exonuc_VII_ssu_sf"/>
</dbReference>
<dbReference type="EMBL" id="BAABBP010000001">
    <property type="protein sequence ID" value="GAA3980397.1"/>
    <property type="molecule type" value="Genomic_DNA"/>
</dbReference>
<dbReference type="HAMAP" id="MF_00337">
    <property type="entry name" value="Exonuc_7_S"/>
    <property type="match status" value="1"/>
</dbReference>
<keyword evidence="2 6" id="KW-0963">Cytoplasm</keyword>
<accession>A0ABP7QFQ8</accession>
<dbReference type="Pfam" id="PF02609">
    <property type="entry name" value="Exonuc_VII_S"/>
    <property type="match status" value="1"/>
</dbReference>
<dbReference type="Gene3D" id="1.10.287.1040">
    <property type="entry name" value="Exonuclease VII, small subunit"/>
    <property type="match status" value="1"/>
</dbReference>
<keyword evidence="3 6" id="KW-0540">Nuclease</keyword>
<evidence type="ECO:0000313" key="9">
    <source>
        <dbReference type="Proteomes" id="UP001501627"/>
    </source>
</evidence>
<evidence type="ECO:0000313" key="8">
    <source>
        <dbReference type="EMBL" id="GAA3980397.1"/>
    </source>
</evidence>
<feature type="region of interest" description="Disordered" evidence="7">
    <location>
        <begin position="1"/>
        <end position="21"/>
    </location>
</feature>
<evidence type="ECO:0000256" key="7">
    <source>
        <dbReference type="SAM" id="MobiDB-lite"/>
    </source>
</evidence>
<keyword evidence="4 6" id="KW-0378">Hydrolase</keyword>
<evidence type="ECO:0000256" key="5">
    <source>
        <dbReference type="ARBA" id="ARBA00022839"/>
    </source>
</evidence>
<keyword evidence="9" id="KW-1185">Reference proteome</keyword>
<comment type="subunit">
    <text evidence="6">Heterooligomer composed of large and small subunits.</text>
</comment>
<comment type="subcellular location">
    <subcellularLocation>
        <location evidence="6">Cytoplasm</location>
    </subcellularLocation>
</comment>
<evidence type="ECO:0000256" key="3">
    <source>
        <dbReference type="ARBA" id="ARBA00022722"/>
    </source>
</evidence>
<dbReference type="SUPFAM" id="SSF116842">
    <property type="entry name" value="XseB-like"/>
    <property type="match status" value="1"/>
</dbReference>
<reference evidence="9" key="1">
    <citation type="journal article" date="2019" name="Int. J. Syst. Evol. Microbiol.">
        <title>The Global Catalogue of Microorganisms (GCM) 10K type strain sequencing project: providing services to taxonomists for standard genome sequencing and annotation.</title>
        <authorList>
            <consortium name="The Broad Institute Genomics Platform"/>
            <consortium name="The Broad Institute Genome Sequencing Center for Infectious Disease"/>
            <person name="Wu L."/>
            <person name="Ma J."/>
        </authorList>
    </citation>
    <scope>NUCLEOTIDE SEQUENCE [LARGE SCALE GENOMIC DNA]</scope>
    <source>
        <strain evidence="9">JCM 17561</strain>
    </source>
</reference>
<dbReference type="PANTHER" id="PTHR34137">
    <property type="entry name" value="EXODEOXYRIBONUCLEASE 7 SMALL SUBUNIT"/>
    <property type="match status" value="1"/>
</dbReference>
<protein>
    <recommendedName>
        <fullName evidence="6">Exodeoxyribonuclease 7 small subunit</fullName>
        <ecNumber evidence="6">3.1.11.6</ecNumber>
    </recommendedName>
    <alternativeName>
        <fullName evidence="6">Exodeoxyribonuclease VII small subunit</fullName>
        <shortName evidence="6">Exonuclease VII small subunit</shortName>
    </alternativeName>
</protein>
<organism evidence="8 9">
    <name type="scientific">Comamonas faecalis</name>
    <dbReference type="NCBI Taxonomy" id="1387849"/>
    <lineage>
        <taxon>Bacteria</taxon>
        <taxon>Pseudomonadati</taxon>
        <taxon>Pseudomonadota</taxon>
        <taxon>Betaproteobacteria</taxon>
        <taxon>Burkholderiales</taxon>
        <taxon>Comamonadaceae</taxon>
        <taxon>Comamonas</taxon>
    </lineage>
</organism>
<dbReference type="NCBIfam" id="NF002141">
    <property type="entry name" value="PRK00977.1-5"/>
    <property type="match status" value="1"/>
</dbReference>
<comment type="function">
    <text evidence="6">Bidirectionally degrades single-stranded DNA into large acid-insoluble oligonucleotides, which are then degraded further into small acid-soluble oligonucleotides.</text>
</comment>
<comment type="catalytic activity">
    <reaction evidence="6">
        <text>Exonucleolytic cleavage in either 5'- to 3'- or 3'- to 5'-direction to yield nucleoside 5'-phosphates.</text>
        <dbReference type="EC" id="3.1.11.6"/>
    </reaction>
</comment>
<comment type="caution">
    <text evidence="8">The sequence shown here is derived from an EMBL/GenBank/DDBJ whole genome shotgun (WGS) entry which is preliminary data.</text>
</comment>